<name>A0A2P5YGA9_GOSBA</name>
<dbReference type="EMBL" id="KZ663239">
    <property type="protein sequence ID" value="PPS14618.1"/>
    <property type="molecule type" value="Genomic_DNA"/>
</dbReference>
<feature type="region of interest" description="Disordered" evidence="1">
    <location>
        <begin position="61"/>
        <end position="158"/>
    </location>
</feature>
<organism evidence="2 3">
    <name type="scientific">Gossypium barbadense</name>
    <name type="common">Sea Island cotton</name>
    <name type="synonym">Hibiscus barbadensis</name>
    <dbReference type="NCBI Taxonomy" id="3634"/>
    <lineage>
        <taxon>Eukaryota</taxon>
        <taxon>Viridiplantae</taxon>
        <taxon>Streptophyta</taxon>
        <taxon>Embryophyta</taxon>
        <taxon>Tracheophyta</taxon>
        <taxon>Spermatophyta</taxon>
        <taxon>Magnoliopsida</taxon>
        <taxon>eudicotyledons</taxon>
        <taxon>Gunneridae</taxon>
        <taxon>Pentapetalae</taxon>
        <taxon>rosids</taxon>
        <taxon>malvids</taxon>
        <taxon>Malvales</taxon>
        <taxon>Malvaceae</taxon>
        <taxon>Malvoideae</taxon>
        <taxon>Gossypium</taxon>
    </lineage>
</organism>
<evidence type="ECO:0000313" key="2">
    <source>
        <dbReference type="EMBL" id="PPS14618.1"/>
    </source>
</evidence>
<accession>A0A2P5YGA9</accession>
<dbReference type="AlphaFoldDB" id="A0A2P5YGA9"/>
<feature type="region of interest" description="Disordered" evidence="1">
    <location>
        <begin position="1"/>
        <end position="43"/>
    </location>
</feature>
<protein>
    <submittedName>
        <fullName evidence="2">Uncharacterized protein</fullName>
    </submittedName>
</protein>
<feature type="compositionally biased region" description="Basic and acidic residues" evidence="1">
    <location>
        <begin position="1"/>
        <end position="30"/>
    </location>
</feature>
<evidence type="ECO:0000313" key="3">
    <source>
        <dbReference type="Proteomes" id="UP000239757"/>
    </source>
</evidence>
<sequence>MTGENRSKRADKQTTGKFTTKEGPKPRTEPPRPSSPLDSCRSNALERVQCNSINITMFEPLRSNRNGAPPCAVTLPSIQNKSRRKLEPIQQQEKWKSTRGSKPPPFANKKKAQKKGRLLDLFCQRERQREKNTDYNSRDVSDTSPKVEGPLRRKKAGLKREGRITFPVCYGS</sequence>
<gene>
    <name evidence="2" type="ORF">GOBAR_AA05997</name>
</gene>
<dbReference type="OrthoDB" id="10400648at2759"/>
<evidence type="ECO:0000256" key="1">
    <source>
        <dbReference type="SAM" id="MobiDB-lite"/>
    </source>
</evidence>
<proteinExistence type="predicted"/>
<reference evidence="2 3" key="1">
    <citation type="submission" date="2015-01" db="EMBL/GenBank/DDBJ databases">
        <title>Genome of allotetraploid Gossypium barbadense reveals genomic plasticity and fiber elongation in cotton evolution.</title>
        <authorList>
            <person name="Chen X."/>
            <person name="Liu X."/>
            <person name="Zhao B."/>
            <person name="Zheng H."/>
            <person name="Hu Y."/>
            <person name="Lu G."/>
            <person name="Yang C."/>
            <person name="Chen J."/>
            <person name="Shan C."/>
            <person name="Zhang L."/>
            <person name="Zhou Y."/>
            <person name="Wang L."/>
            <person name="Guo W."/>
            <person name="Bai Y."/>
            <person name="Ruan J."/>
            <person name="Shangguan X."/>
            <person name="Mao Y."/>
            <person name="Jiang J."/>
            <person name="Zhu Y."/>
            <person name="Lei J."/>
            <person name="Kang H."/>
            <person name="Chen S."/>
            <person name="He X."/>
            <person name="Wang R."/>
            <person name="Wang Y."/>
            <person name="Chen J."/>
            <person name="Wang L."/>
            <person name="Yu S."/>
            <person name="Wang B."/>
            <person name="Wei J."/>
            <person name="Song S."/>
            <person name="Lu X."/>
            <person name="Gao Z."/>
            <person name="Gu W."/>
            <person name="Deng X."/>
            <person name="Ma D."/>
            <person name="Wang S."/>
            <person name="Liang W."/>
            <person name="Fang L."/>
            <person name="Cai C."/>
            <person name="Zhu X."/>
            <person name="Zhou B."/>
            <person name="Zhang Y."/>
            <person name="Chen Z."/>
            <person name="Xu S."/>
            <person name="Zhu R."/>
            <person name="Wang S."/>
            <person name="Zhang T."/>
            <person name="Zhao G."/>
        </authorList>
    </citation>
    <scope>NUCLEOTIDE SEQUENCE [LARGE SCALE GENOMIC DNA]</scope>
    <source>
        <strain evidence="3">cv. Xinhai21</strain>
        <tissue evidence="2">Leaf</tissue>
    </source>
</reference>
<feature type="compositionally biased region" description="Basic and acidic residues" evidence="1">
    <location>
        <begin position="123"/>
        <end position="141"/>
    </location>
</feature>
<dbReference type="Proteomes" id="UP000239757">
    <property type="component" value="Unassembled WGS sequence"/>
</dbReference>